<evidence type="ECO:0000313" key="2">
    <source>
        <dbReference type="Proteomes" id="UP000005239"/>
    </source>
</evidence>
<accession>A0A8R1UHQ7</accession>
<reference evidence="2" key="1">
    <citation type="journal article" date="2008" name="Nat. Genet.">
        <title>The Pristionchus pacificus genome provides a unique perspective on nematode lifestyle and parasitism.</title>
        <authorList>
            <person name="Dieterich C."/>
            <person name="Clifton S.W."/>
            <person name="Schuster L.N."/>
            <person name="Chinwalla A."/>
            <person name="Delehaunty K."/>
            <person name="Dinkelacker I."/>
            <person name="Fulton L."/>
            <person name="Fulton R."/>
            <person name="Godfrey J."/>
            <person name="Minx P."/>
            <person name="Mitreva M."/>
            <person name="Roeseler W."/>
            <person name="Tian H."/>
            <person name="Witte H."/>
            <person name="Yang S.P."/>
            <person name="Wilson R.K."/>
            <person name="Sommer R.J."/>
        </authorList>
    </citation>
    <scope>NUCLEOTIDE SEQUENCE [LARGE SCALE GENOMIC DNA]</scope>
    <source>
        <strain evidence="2">PS312</strain>
    </source>
</reference>
<evidence type="ECO:0000313" key="1">
    <source>
        <dbReference type="EnsemblMetazoa" id="PPA25650.1"/>
    </source>
</evidence>
<dbReference type="EnsemblMetazoa" id="PPA25650.1">
    <property type="protein sequence ID" value="PPA25650.1"/>
    <property type="gene ID" value="WBGene00115204"/>
</dbReference>
<gene>
    <name evidence="1" type="primary">WBGene00115204</name>
</gene>
<accession>A0A2A6BZM0</accession>
<organism evidence="1 2">
    <name type="scientific">Pristionchus pacificus</name>
    <name type="common">Parasitic nematode worm</name>
    <dbReference type="NCBI Taxonomy" id="54126"/>
    <lineage>
        <taxon>Eukaryota</taxon>
        <taxon>Metazoa</taxon>
        <taxon>Ecdysozoa</taxon>
        <taxon>Nematoda</taxon>
        <taxon>Chromadorea</taxon>
        <taxon>Rhabditida</taxon>
        <taxon>Rhabditina</taxon>
        <taxon>Diplogasteromorpha</taxon>
        <taxon>Diplogasteroidea</taxon>
        <taxon>Neodiplogasteridae</taxon>
        <taxon>Pristionchus</taxon>
    </lineage>
</organism>
<sequence length="166" mass="19536">MTKNGSPAYPDQRPESDTDKLITHAWFCYELMMWMFAPTEWGVIYERKVGLFRKRQILPIALRGIVEKLSDMILDMIPMPSTNANDSVPSFRIKVMRTFFCSVKDFTDERFVQLLICAKFMSLKREPEPSCKFGDSQEKHEGIWIQKKSIMTHDGWSLHQRHSHFD</sequence>
<dbReference type="AlphaFoldDB" id="A0A2A6BZM0"/>
<protein>
    <submittedName>
        <fullName evidence="1">Uncharacterized protein</fullName>
    </submittedName>
</protein>
<name>A0A2A6BZM0_PRIPA</name>
<reference evidence="1" key="2">
    <citation type="submission" date="2022-06" db="UniProtKB">
        <authorList>
            <consortium name="EnsemblMetazoa"/>
        </authorList>
    </citation>
    <scope>IDENTIFICATION</scope>
    <source>
        <strain evidence="1">PS312</strain>
    </source>
</reference>
<proteinExistence type="predicted"/>
<dbReference type="Proteomes" id="UP000005239">
    <property type="component" value="Unassembled WGS sequence"/>
</dbReference>
<keyword evidence="2" id="KW-1185">Reference proteome</keyword>